<dbReference type="RefSeq" id="WP_283831983.1">
    <property type="nucleotide sequence ID" value="NZ_JASJEU010000013.1"/>
</dbReference>
<evidence type="ECO:0000313" key="4">
    <source>
        <dbReference type="Proteomes" id="UP001232750"/>
    </source>
</evidence>
<dbReference type="InterPro" id="IPR026262">
    <property type="entry name" value="DinJ"/>
</dbReference>
<dbReference type="EMBL" id="JASJEU010000013">
    <property type="protein sequence ID" value="MDJ1650642.1"/>
    <property type="molecule type" value="Genomic_DNA"/>
</dbReference>
<gene>
    <name evidence="3" type="ORF">QNJ86_07500</name>
</gene>
<evidence type="ECO:0000256" key="1">
    <source>
        <dbReference type="ARBA" id="ARBA00010562"/>
    </source>
</evidence>
<accession>A0ABT7DN41</accession>
<dbReference type="InterPro" id="IPR013321">
    <property type="entry name" value="Arc_rbn_hlx_hlx"/>
</dbReference>
<name>A0ABT7DN41_9ACTN</name>
<evidence type="ECO:0000256" key="2">
    <source>
        <dbReference type="ARBA" id="ARBA00022649"/>
    </source>
</evidence>
<organism evidence="3 4">
    <name type="scientific">Gordonibacter faecis</name>
    <dbReference type="NCBI Taxonomy" id="3047475"/>
    <lineage>
        <taxon>Bacteria</taxon>
        <taxon>Bacillati</taxon>
        <taxon>Actinomycetota</taxon>
        <taxon>Coriobacteriia</taxon>
        <taxon>Eggerthellales</taxon>
        <taxon>Eggerthellaceae</taxon>
        <taxon>Gordonibacter</taxon>
    </lineage>
</organism>
<dbReference type="Pfam" id="PF04221">
    <property type="entry name" value="RelB"/>
    <property type="match status" value="1"/>
</dbReference>
<keyword evidence="2" id="KW-1277">Toxin-antitoxin system</keyword>
<keyword evidence="4" id="KW-1185">Reference proteome</keyword>
<protein>
    <submittedName>
        <fullName evidence="3">Type II toxin-antitoxin system RelB/DinJ family antitoxin</fullName>
    </submittedName>
</protein>
<dbReference type="PANTHER" id="PTHR38781">
    <property type="entry name" value="ANTITOXIN DINJ-RELATED"/>
    <property type="match status" value="1"/>
</dbReference>
<evidence type="ECO:0000313" key="3">
    <source>
        <dbReference type="EMBL" id="MDJ1650642.1"/>
    </source>
</evidence>
<dbReference type="PIRSF" id="PIRSF003108">
    <property type="entry name" value="DinJ"/>
    <property type="match status" value="1"/>
</dbReference>
<dbReference type="Proteomes" id="UP001232750">
    <property type="component" value="Unassembled WGS sequence"/>
</dbReference>
<dbReference type="InterPro" id="IPR007337">
    <property type="entry name" value="RelB/DinJ"/>
</dbReference>
<comment type="similarity">
    <text evidence="1">Belongs to the RelB/DinJ antitoxin family.</text>
</comment>
<proteinExistence type="inferred from homology"/>
<dbReference type="PANTHER" id="PTHR38781:SF1">
    <property type="entry name" value="ANTITOXIN DINJ-RELATED"/>
    <property type="match status" value="1"/>
</dbReference>
<reference evidence="3 4" key="1">
    <citation type="submission" date="2023-05" db="EMBL/GenBank/DDBJ databases">
        <title>Gordonibacter KGMB12511T sp. nov., isolated from faeces of healthy Korean.</title>
        <authorList>
            <person name="Kim H.S."/>
            <person name="Kim J.-S."/>
            <person name="Suh M.K."/>
            <person name="Eom M.K."/>
            <person name="Do H.E."/>
            <person name="Lee J.-S."/>
        </authorList>
    </citation>
    <scope>NUCLEOTIDE SEQUENCE [LARGE SCALE GENOMIC DNA]</scope>
    <source>
        <strain evidence="3 4">KGMB12511</strain>
    </source>
</reference>
<dbReference type="Gene3D" id="1.10.1220.10">
    <property type="entry name" value="Met repressor-like"/>
    <property type="match status" value="1"/>
</dbReference>
<sequence>MAMASVTVRVDESIKEEAARIAESFGFDLSSVTRAFYRQMVRERAIPLNITTPLPNEESLRAIEEADRIIAEGKPGYKTVEELMEALEA</sequence>
<comment type="caution">
    <text evidence="3">The sequence shown here is derived from an EMBL/GenBank/DDBJ whole genome shotgun (WGS) entry which is preliminary data.</text>
</comment>
<dbReference type="NCBIfam" id="TIGR02384">
    <property type="entry name" value="RelB_DinJ"/>
    <property type="match status" value="1"/>
</dbReference>